<dbReference type="Proteomes" id="UP000003250">
    <property type="component" value="Unassembled WGS sequence"/>
</dbReference>
<dbReference type="InterPro" id="IPR001451">
    <property type="entry name" value="Hexapep"/>
</dbReference>
<gene>
    <name evidence="1" type="ORF">MAXJ12_23287</name>
</gene>
<name>H0HWV6_9HYPH</name>
<dbReference type="InterPro" id="IPR047324">
    <property type="entry name" value="LbH_gamma_CA-like"/>
</dbReference>
<dbReference type="RefSeq" id="WP_008838247.1">
    <property type="nucleotide sequence ID" value="NZ_AHAM01000189.1"/>
</dbReference>
<dbReference type="InterPro" id="IPR011004">
    <property type="entry name" value="Trimer_LpxA-like_sf"/>
</dbReference>
<dbReference type="PANTHER" id="PTHR13061:SF29">
    <property type="entry name" value="GAMMA CARBONIC ANHYDRASE-LIKE 1, MITOCHONDRIAL-RELATED"/>
    <property type="match status" value="1"/>
</dbReference>
<evidence type="ECO:0000313" key="1">
    <source>
        <dbReference type="EMBL" id="EHK54801.1"/>
    </source>
</evidence>
<dbReference type="PATRIC" id="fig|1107882.3.peg.4539"/>
<dbReference type="OrthoDB" id="9803036at2"/>
<dbReference type="Gene3D" id="2.160.10.10">
    <property type="entry name" value="Hexapeptide repeat proteins"/>
    <property type="match status" value="2"/>
</dbReference>
<dbReference type="Pfam" id="PF14602">
    <property type="entry name" value="Hexapep_2"/>
    <property type="match status" value="2"/>
</dbReference>
<dbReference type="PANTHER" id="PTHR13061">
    <property type="entry name" value="DYNACTIN SUBUNIT P25"/>
    <property type="match status" value="1"/>
</dbReference>
<accession>H0HWV6</accession>
<dbReference type="CDD" id="cd04645">
    <property type="entry name" value="LbH_gamma_CA_like"/>
    <property type="match status" value="2"/>
</dbReference>
<sequence>MMTGQKLFVLPYDGIAPQLASAPVYTGAHASVLGRATIGRDAWLGIHSVIRADGHDVTIGNQFRLGARATVHIAHDVFPTHIGNGVTAGANSIIHACDVGDRCHIGRDVIILDGSKVPDDVALADGAIVFPRSILESGWVYQGQPAKPVRRLETGELDALHARSHREPDEMAASLQLNGSIDTAGPLFRAATASTSGRIVAGADVGIWFSCDLDAGRHEISVGERTNIQDNTIIRCVEQPVTIGWESTIGHNVRMNDCVVGSRSLVGMGAILAEGTVVEDDVLLAAGAHTIKGQRIASGWLYGGDPAKKLSPLDDRKRGVIAAIWPMYCMYARKFDDQQREQHSQGN</sequence>
<reference evidence="1 2" key="1">
    <citation type="journal article" date="2012" name="J. Bacteriol.">
        <title>Draft Genome Sequence of Mesorhizobium alhagi CCNWXJ12-2T, a Novel Salt-Resistant Species Isolated from the Desert of Northwestern China.</title>
        <authorList>
            <person name="Zhou M."/>
            <person name="Chen W."/>
            <person name="Chen H."/>
            <person name="Wei G."/>
        </authorList>
    </citation>
    <scope>NUCLEOTIDE SEQUENCE [LARGE SCALE GENOMIC DNA]</scope>
    <source>
        <strain evidence="1 2">CCNWXJ12-2</strain>
    </source>
</reference>
<organism evidence="1 2">
    <name type="scientific">Mesorhizobium alhagi CCNWXJ12-2</name>
    <dbReference type="NCBI Taxonomy" id="1107882"/>
    <lineage>
        <taxon>Bacteria</taxon>
        <taxon>Pseudomonadati</taxon>
        <taxon>Pseudomonadota</taxon>
        <taxon>Alphaproteobacteria</taxon>
        <taxon>Hyphomicrobiales</taxon>
        <taxon>Phyllobacteriaceae</taxon>
        <taxon>Allomesorhizobium</taxon>
    </lineage>
</organism>
<keyword evidence="1" id="KW-0808">Transferase</keyword>
<evidence type="ECO:0000313" key="2">
    <source>
        <dbReference type="Proteomes" id="UP000003250"/>
    </source>
</evidence>
<dbReference type="AlphaFoldDB" id="H0HWV6"/>
<dbReference type="InterPro" id="IPR050484">
    <property type="entry name" value="Transf_Hexapept/Carb_Anhydrase"/>
</dbReference>
<dbReference type="GO" id="GO:0016740">
    <property type="term" value="F:transferase activity"/>
    <property type="evidence" value="ECO:0007669"/>
    <property type="project" value="UniProtKB-KW"/>
</dbReference>
<dbReference type="SUPFAM" id="SSF51161">
    <property type="entry name" value="Trimeric LpxA-like enzymes"/>
    <property type="match status" value="2"/>
</dbReference>
<proteinExistence type="predicted"/>
<dbReference type="EMBL" id="AHAM01000189">
    <property type="protein sequence ID" value="EHK54801.1"/>
    <property type="molecule type" value="Genomic_DNA"/>
</dbReference>
<protein>
    <submittedName>
        <fullName evidence="1">Carbonic anhydrases/acetyltransferases isoleucine patch superfamily-like protein</fullName>
    </submittedName>
</protein>
<keyword evidence="2" id="KW-1185">Reference proteome</keyword>